<dbReference type="EMBL" id="CAJPDS010000078">
    <property type="protein sequence ID" value="CAF9934881.1"/>
    <property type="molecule type" value="Genomic_DNA"/>
</dbReference>
<name>A0A8H3G8H0_9LECA</name>
<keyword evidence="4" id="KW-1185">Reference proteome</keyword>
<dbReference type="AlphaFoldDB" id="A0A8H3G8H0"/>
<evidence type="ECO:0000259" key="2">
    <source>
        <dbReference type="Pfam" id="PF25545"/>
    </source>
</evidence>
<evidence type="ECO:0000256" key="1">
    <source>
        <dbReference type="SAM" id="MobiDB-lite"/>
    </source>
</evidence>
<evidence type="ECO:0000313" key="4">
    <source>
        <dbReference type="Proteomes" id="UP000664521"/>
    </source>
</evidence>
<accession>A0A8H3G8H0</accession>
<dbReference type="PANTHER" id="PTHR42470">
    <property type="entry name" value="VAST DOMAIN-CONTAINING PROTEIN"/>
    <property type="match status" value="1"/>
</dbReference>
<feature type="region of interest" description="Disordered" evidence="1">
    <location>
        <begin position="391"/>
        <end position="421"/>
    </location>
</feature>
<feature type="region of interest" description="Disordered" evidence="1">
    <location>
        <begin position="1"/>
        <end position="31"/>
    </location>
</feature>
<dbReference type="PANTHER" id="PTHR42470:SF1">
    <property type="entry name" value="VAST DOMAIN-CONTAINING PROTEIN"/>
    <property type="match status" value="1"/>
</dbReference>
<evidence type="ECO:0000313" key="3">
    <source>
        <dbReference type="EMBL" id="CAF9934881.1"/>
    </source>
</evidence>
<organism evidence="3 4">
    <name type="scientific">Heterodermia speciosa</name>
    <dbReference type="NCBI Taxonomy" id="116794"/>
    <lineage>
        <taxon>Eukaryota</taxon>
        <taxon>Fungi</taxon>
        <taxon>Dikarya</taxon>
        <taxon>Ascomycota</taxon>
        <taxon>Pezizomycotina</taxon>
        <taxon>Lecanoromycetes</taxon>
        <taxon>OSLEUM clade</taxon>
        <taxon>Lecanoromycetidae</taxon>
        <taxon>Caliciales</taxon>
        <taxon>Physciaceae</taxon>
        <taxon>Heterodermia</taxon>
    </lineage>
</organism>
<dbReference type="OrthoDB" id="5426775at2759"/>
<feature type="compositionally biased region" description="Low complexity" evidence="1">
    <location>
        <begin position="392"/>
        <end position="403"/>
    </location>
</feature>
<dbReference type="InterPro" id="IPR057684">
    <property type="entry name" value="DUF7924"/>
</dbReference>
<feature type="domain" description="DUF7924" evidence="2">
    <location>
        <begin position="130"/>
        <end position="377"/>
    </location>
</feature>
<gene>
    <name evidence="3" type="ORF">HETSPECPRED_009392</name>
</gene>
<proteinExistence type="predicted"/>
<reference evidence="3" key="1">
    <citation type="submission" date="2021-03" db="EMBL/GenBank/DDBJ databases">
        <authorList>
            <person name="Tagirdzhanova G."/>
        </authorList>
    </citation>
    <scope>NUCLEOTIDE SEQUENCE</scope>
</reference>
<sequence>MAAKRKRTEDSNPLLNDSTTSSAEGSAGKKARSGCEVLLTEPVSPTPLTEANLALFAGNMTSNMKSVDSYDSGTAKDPNYVREKLELHGILFNDANALTTQRGKKIFEAAKDLVAGDRLSPPSKKMLEEFVSTLQEEQGSNEATFMDVMWHILVASRRSVKAKHYDPGAGDDDVLRRKWKVDHLRHRVDQEFVRGYLPGLDPNGEATLAKLLAKHAGMKNPKPDLAYGLAQDAFKEVGSIASSDHRDLAQISPGIYHPFFIIEFKSHKGDLMDAMNQASRGGAVLTNSMNILKQEAGIKESADEYDLGSFAFSLVLDPFSAKTYVHWRELRIKNDTSIVYHHMHFIDGYILESKESVDRLRIAVNNILDWGVGKRKTWLLGMLAQLEARYQESASTRSSAGSTKGKGKGKGSEKASSSGKS</sequence>
<comment type="caution">
    <text evidence="3">The sequence shown here is derived from an EMBL/GenBank/DDBJ whole genome shotgun (WGS) entry which is preliminary data.</text>
</comment>
<protein>
    <recommendedName>
        <fullName evidence="2">DUF7924 domain-containing protein</fullName>
    </recommendedName>
</protein>
<feature type="compositionally biased region" description="Polar residues" evidence="1">
    <location>
        <begin position="11"/>
        <end position="24"/>
    </location>
</feature>
<dbReference type="Proteomes" id="UP000664521">
    <property type="component" value="Unassembled WGS sequence"/>
</dbReference>
<dbReference type="Pfam" id="PF25545">
    <property type="entry name" value="DUF7924"/>
    <property type="match status" value="1"/>
</dbReference>